<accession>A0AA39TRN2</accession>
<organism evidence="1 2">
    <name type="scientific">Armillaria tabescens</name>
    <name type="common">Ringless honey mushroom</name>
    <name type="synonym">Agaricus tabescens</name>
    <dbReference type="NCBI Taxonomy" id="1929756"/>
    <lineage>
        <taxon>Eukaryota</taxon>
        <taxon>Fungi</taxon>
        <taxon>Dikarya</taxon>
        <taxon>Basidiomycota</taxon>
        <taxon>Agaricomycotina</taxon>
        <taxon>Agaricomycetes</taxon>
        <taxon>Agaricomycetidae</taxon>
        <taxon>Agaricales</taxon>
        <taxon>Marasmiineae</taxon>
        <taxon>Physalacriaceae</taxon>
        <taxon>Desarmillaria</taxon>
    </lineage>
</organism>
<sequence>MTFSVPSVPLGDFQQSFLPQVVSLADIDAIATRLELNGSLQPNHRWTLFPGDLCTETNENTCFKRLETIAAVIVKEAKASLNRNPTVVKQTRPTQAALSEGRNGQFISGSHFALCTSRVPAS</sequence>
<gene>
    <name evidence="1" type="ORF">EV420DRAFT_1473822</name>
</gene>
<dbReference type="AlphaFoldDB" id="A0AA39TRN2"/>
<dbReference type="RefSeq" id="XP_060338332.1">
    <property type="nucleotide sequence ID" value="XM_060469174.1"/>
</dbReference>
<proteinExistence type="predicted"/>
<evidence type="ECO:0000313" key="2">
    <source>
        <dbReference type="Proteomes" id="UP001175211"/>
    </source>
</evidence>
<dbReference type="EMBL" id="JAUEPS010000002">
    <property type="protein sequence ID" value="KAK0468057.1"/>
    <property type="molecule type" value="Genomic_DNA"/>
</dbReference>
<evidence type="ECO:0000313" key="1">
    <source>
        <dbReference type="EMBL" id="KAK0468057.1"/>
    </source>
</evidence>
<dbReference type="Proteomes" id="UP001175211">
    <property type="component" value="Unassembled WGS sequence"/>
</dbReference>
<dbReference type="GeneID" id="85352722"/>
<comment type="caution">
    <text evidence="1">The sequence shown here is derived from an EMBL/GenBank/DDBJ whole genome shotgun (WGS) entry which is preliminary data.</text>
</comment>
<protein>
    <submittedName>
        <fullName evidence="1">Uncharacterized protein</fullName>
    </submittedName>
</protein>
<name>A0AA39TRN2_ARMTA</name>
<reference evidence="1" key="1">
    <citation type="submission" date="2023-06" db="EMBL/GenBank/DDBJ databases">
        <authorList>
            <consortium name="Lawrence Berkeley National Laboratory"/>
            <person name="Ahrendt S."/>
            <person name="Sahu N."/>
            <person name="Indic B."/>
            <person name="Wong-Bajracharya J."/>
            <person name="Merenyi Z."/>
            <person name="Ke H.-M."/>
            <person name="Monk M."/>
            <person name="Kocsube S."/>
            <person name="Drula E."/>
            <person name="Lipzen A."/>
            <person name="Balint B."/>
            <person name="Henrissat B."/>
            <person name="Andreopoulos B."/>
            <person name="Martin F.M."/>
            <person name="Harder C.B."/>
            <person name="Rigling D."/>
            <person name="Ford K.L."/>
            <person name="Foster G.D."/>
            <person name="Pangilinan J."/>
            <person name="Papanicolaou A."/>
            <person name="Barry K."/>
            <person name="LaButti K."/>
            <person name="Viragh M."/>
            <person name="Koriabine M."/>
            <person name="Yan M."/>
            <person name="Riley R."/>
            <person name="Champramary S."/>
            <person name="Plett K.L."/>
            <person name="Tsai I.J."/>
            <person name="Slot J."/>
            <person name="Sipos G."/>
            <person name="Plett J."/>
            <person name="Nagy L.G."/>
            <person name="Grigoriev I.V."/>
        </authorList>
    </citation>
    <scope>NUCLEOTIDE SEQUENCE</scope>
    <source>
        <strain evidence="1">CCBAS 213</strain>
    </source>
</reference>
<keyword evidence="2" id="KW-1185">Reference proteome</keyword>